<keyword evidence="5 13" id="KW-0337">GPI-anchor biosynthesis</keyword>
<keyword evidence="7 13" id="KW-0808">Transferase</keyword>
<evidence type="ECO:0000256" key="11">
    <source>
        <dbReference type="ARBA" id="ARBA00023136"/>
    </source>
</evidence>
<dbReference type="PANTHER" id="PTHR12886:SF0">
    <property type="entry name" value="GPI MANNOSYLTRANSFERASE 1"/>
    <property type="match status" value="1"/>
</dbReference>
<name>A0A2N1J8D5_9BASI</name>
<dbReference type="InterPro" id="IPR007704">
    <property type="entry name" value="PIG-M"/>
</dbReference>
<evidence type="ECO:0000256" key="3">
    <source>
        <dbReference type="ARBA" id="ARBA00011071"/>
    </source>
</evidence>
<evidence type="ECO:0000256" key="7">
    <source>
        <dbReference type="ARBA" id="ARBA00022679"/>
    </source>
</evidence>
<feature type="transmembrane region" description="Helical" evidence="13">
    <location>
        <begin position="281"/>
        <end position="311"/>
    </location>
</feature>
<feature type="transmembrane region" description="Helical" evidence="13">
    <location>
        <begin position="405"/>
        <end position="429"/>
    </location>
</feature>
<keyword evidence="10 13" id="KW-1133">Transmembrane helix</keyword>
<evidence type="ECO:0000256" key="8">
    <source>
        <dbReference type="ARBA" id="ARBA00022692"/>
    </source>
</evidence>
<dbReference type="AlphaFoldDB" id="A0A2N1J8D5"/>
<dbReference type="GO" id="GO:0004376">
    <property type="term" value="F:GPI mannosyltransferase activity"/>
    <property type="evidence" value="ECO:0007669"/>
    <property type="project" value="InterPro"/>
</dbReference>
<comment type="similarity">
    <text evidence="3 13">Belongs to the PIGM family.</text>
</comment>
<evidence type="ECO:0000256" key="13">
    <source>
        <dbReference type="RuleBase" id="RU365064"/>
    </source>
</evidence>
<accession>A0A2N1J8D5</accession>
<dbReference type="OrthoDB" id="1741594at2759"/>
<protein>
    <recommendedName>
        <fullName evidence="4 13">GPI mannosyltransferase 1</fullName>
        <ecNumber evidence="13">2.4.1.-</ecNumber>
    </recommendedName>
    <alternativeName>
        <fullName evidence="13">GPI mannosyltransferase I</fullName>
    </alternativeName>
</protein>
<organism evidence="14 15">
    <name type="scientific">Malassezia vespertilionis</name>
    <dbReference type="NCBI Taxonomy" id="2020962"/>
    <lineage>
        <taxon>Eukaryota</taxon>
        <taxon>Fungi</taxon>
        <taxon>Dikarya</taxon>
        <taxon>Basidiomycota</taxon>
        <taxon>Ustilaginomycotina</taxon>
        <taxon>Malasseziomycetes</taxon>
        <taxon>Malasseziales</taxon>
        <taxon>Malasseziaceae</taxon>
        <taxon>Malassezia</taxon>
    </lineage>
</organism>
<feature type="transmembrane region" description="Helical" evidence="13">
    <location>
        <begin position="163"/>
        <end position="185"/>
    </location>
</feature>
<comment type="function">
    <text evidence="12 13">Mannosyltransferase involved in glycosylphosphatidylinositol-anchor biosynthesis. Transfers the first alpha-1,4-mannose to GlcN-acyl-PI during GPI precursor assembly. Required for cell wall integrity.</text>
</comment>
<dbReference type="Proteomes" id="UP000232875">
    <property type="component" value="Unassembled WGS sequence"/>
</dbReference>
<dbReference type="STRING" id="2020962.A0A2N1J8D5"/>
<gene>
    <name evidence="14" type="primary">GPI14</name>
    <name evidence="14" type="ORF">MVES_003492</name>
</gene>
<evidence type="ECO:0000256" key="9">
    <source>
        <dbReference type="ARBA" id="ARBA00022824"/>
    </source>
</evidence>
<keyword evidence="9 13" id="KW-0256">Endoplasmic reticulum</keyword>
<keyword evidence="6 13" id="KW-0328">Glycosyltransferase</keyword>
<evidence type="ECO:0000313" key="15">
    <source>
        <dbReference type="Proteomes" id="UP000232875"/>
    </source>
</evidence>
<evidence type="ECO:0000256" key="10">
    <source>
        <dbReference type="ARBA" id="ARBA00022989"/>
    </source>
</evidence>
<feature type="transmembrane region" description="Helical" evidence="13">
    <location>
        <begin position="332"/>
        <end position="358"/>
    </location>
</feature>
<dbReference type="GeneID" id="80903448"/>
<evidence type="ECO:0000256" key="6">
    <source>
        <dbReference type="ARBA" id="ARBA00022676"/>
    </source>
</evidence>
<feature type="transmembrane region" description="Helical" evidence="13">
    <location>
        <begin position="511"/>
        <end position="531"/>
    </location>
</feature>
<comment type="subcellular location">
    <subcellularLocation>
        <location evidence="1 13">Endoplasmic reticulum membrane</location>
        <topology evidence="1 13">Multi-pass membrane protein</topology>
    </subcellularLocation>
</comment>
<evidence type="ECO:0000313" key="14">
    <source>
        <dbReference type="EMBL" id="PKI82732.1"/>
    </source>
</evidence>
<dbReference type="EMBL" id="KZ454994">
    <property type="protein sequence ID" value="PKI82732.1"/>
    <property type="molecule type" value="Genomic_DNA"/>
</dbReference>
<dbReference type="GO" id="GO:0005789">
    <property type="term" value="C:endoplasmic reticulum membrane"/>
    <property type="evidence" value="ECO:0007669"/>
    <property type="project" value="UniProtKB-SubCell"/>
</dbReference>
<reference evidence="14 15" key="1">
    <citation type="submission" date="2017-10" db="EMBL/GenBank/DDBJ databases">
        <title>A novel species of cold-tolerant Malassezia isolated from bats.</title>
        <authorList>
            <person name="Lorch J.M."/>
            <person name="Palmer J.M."/>
            <person name="Vanderwolf K.J."/>
            <person name="Schmidt K.Z."/>
            <person name="Verant M.L."/>
            <person name="Weller T.J."/>
            <person name="Blehert D.S."/>
        </authorList>
    </citation>
    <scope>NUCLEOTIDE SEQUENCE [LARGE SCALE GENOMIC DNA]</scope>
    <source>
        <strain evidence="14 15">NWHC:44797-103</strain>
    </source>
</reference>
<evidence type="ECO:0000256" key="12">
    <source>
        <dbReference type="ARBA" id="ARBA00025399"/>
    </source>
</evidence>
<feature type="transmembrane region" description="Helical" evidence="13">
    <location>
        <begin position="232"/>
        <end position="249"/>
    </location>
</feature>
<evidence type="ECO:0000256" key="5">
    <source>
        <dbReference type="ARBA" id="ARBA00022502"/>
    </source>
</evidence>
<evidence type="ECO:0000256" key="2">
    <source>
        <dbReference type="ARBA" id="ARBA00004687"/>
    </source>
</evidence>
<keyword evidence="8 13" id="KW-0812">Transmembrane</keyword>
<keyword evidence="15" id="KW-1185">Reference proteome</keyword>
<sequence length="549" mass="61565">MNVRGWRWTYVALGLALRLQLLVWGMWQDKHATLPYTDVDFHVYNDGANALWNACRLADTVYSPFFDTESDLFDAPQIAEKVRCARGFLPAVARFVLRSDPQRTGENSFPEASALARISAFNFALSRPLFQLLASIGDPYTRATYRYTPWLAVLLGPVQRFPALASVFGKLLFALADIVCALLMWDLLDQRALRYGHVAKSLRTTWTTHLPGLVWLLNPFPAQISTRGNSDSVLGVLVLGFLALLLRATPEMEFAPEEIEEAKQTVSKRDPSDLRVADETAWYGAAFMLALAVHFKLYPVIYGASVLAHLATYRRHAIRLLCGINAPAALDVYILGAEFAILSGAMYALLVFISWLLWGAPFVHNALLYHILRQDHRHNFSVYFLSTYLTLGNSDHAEMHPLVGLLVQLTASPLASFVPQLLTVAYAGFALGGKDLVFGCAIQTLIFVAWNKVFTSQYFLWYLWFLPVLGVTMHFQRRALLGTALFWVGAQALWLFFAYRLEFLGQDTFVPLWLSGLLLLAAHLVVLQQCLHGWTAGRARQAIASEKSQ</sequence>
<evidence type="ECO:0000256" key="4">
    <source>
        <dbReference type="ARBA" id="ARBA00013797"/>
    </source>
</evidence>
<dbReference type="PANTHER" id="PTHR12886">
    <property type="entry name" value="PIG-M MANNOSYLTRANSFERASE"/>
    <property type="match status" value="1"/>
</dbReference>
<dbReference type="GO" id="GO:0006506">
    <property type="term" value="P:GPI anchor biosynthetic process"/>
    <property type="evidence" value="ECO:0007669"/>
    <property type="project" value="UniProtKB-UniPathway"/>
</dbReference>
<dbReference type="GO" id="GO:1990529">
    <property type="term" value="C:glycosylphosphatidylinositol-mannosyltransferase I complex"/>
    <property type="evidence" value="ECO:0007669"/>
    <property type="project" value="TreeGrafter"/>
</dbReference>
<dbReference type="EC" id="2.4.1.-" evidence="13"/>
<comment type="pathway">
    <text evidence="2 13">Glycolipid biosynthesis; glycosylphosphatidylinositol-anchor biosynthesis.</text>
</comment>
<dbReference type="RefSeq" id="XP_056064722.1">
    <property type="nucleotide sequence ID" value="XM_056208747.1"/>
</dbReference>
<feature type="transmembrane region" description="Helical" evidence="13">
    <location>
        <begin position="480"/>
        <end position="499"/>
    </location>
</feature>
<evidence type="ECO:0000256" key="1">
    <source>
        <dbReference type="ARBA" id="ARBA00004477"/>
    </source>
</evidence>
<dbReference type="UniPathway" id="UPA00196"/>
<proteinExistence type="inferred from homology"/>
<dbReference type="GO" id="GO:0051751">
    <property type="term" value="F:alpha-1,4-mannosyltransferase activity"/>
    <property type="evidence" value="ECO:0007669"/>
    <property type="project" value="InterPro"/>
</dbReference>
<dbReference type="Pfam" id="PF05007">
    <property type="entry name" value="Mannosyl_trans"/>
    <property type="match status" value="1"/>
</dbReference>
<feature type="transmembrane region" description="Helical" evidence="13">
    <location>
        <begin position="7"/>
        <end position="27"/>
    </location>
</feature>
<keyword evidence="11 13" id="KW-0472">Membrane</keyword>